<keyword evidence="4" id="KW-0732">Signal</keyword>
<dbReference type="OrthoDB" id="9816569at2"/>
<dbReference type="Pfam" id="PF25944">
    <property type="entry name" value="Beta-barrel_RND"/>
    <property type="match status" value="1"/>
</dbReference>
<comment type="similarity">
    <text evidence="2">Belongs to the membrane fusion protein (MFP) (TC 8.A.1) family.</text>
</comment>
<dbReference type="InterPro" id="IPR006143">
    <property type="entry name" value="RND_pump_MFP"/>
</dbReference>
<dbReference type="GO" id="GO:0022857">
    <property type="term" value="F:transmembrane transporter activity"/>
    <property type="evidence" value="ECO:0007669"/>
    <property type="project" value="InterPro"/>
</dbReference>
<name>A0A857JL00_9ALTE</name>
<dbReference type="InterPro" id="IPR058624">
    <property type="entry name" value="MdtA-like_HH"/>
</dbReference>
<evidence type="ECO:0000259" key="6">
    <source>
        <dbReference type="Pfam" id="PF25917"/>
    </source>
</evidence>
<feature type="domain" description="Multidrug resistance protein MdtA-like barrel-sandwich hybrid" evidence="6">
    <location>
        <begin position="61"/>
        <end position="187"/>
    </location>
</feature>
<evidence type="ECO:0000259" key="7">
    <source>
        <dbReference type="Pfam" id="PF25944"/>
    </source>
</evidence>
<gene>
    <name evidence="8" type="ORF">FX988_01906</name>
</gene>
<dbReference type="InterPro" id="IPR058625">
    <property type="entry name" value="MdtA-like_BSH"/>
</dbReference>
<sequence>MRLFKLYILTTILLTTVTACSKQAEQQNATPQALPVKVSAPIKAVITQWDEYTGRFDATQKVDIRARVSGYLDKVNFKDGQTVKKGDVLFVIDQRPFKIALQSAESQFALAKKELARGNDLRKKNSLSQEEVDRRQNEYDTARANLETAKLDLEFTEVKSPIDGVVSRDLVNEGNLINGSATNATLLTNVVSIDPIHFYFDAGERDLLKYIRLSQSNKRESSRNASNPVKVRLQDEEEFVHTGVMDFVDNQIDQNTGTIVGRAVLDNPGGFIVPGLFGRIRLLSESNVEKILIPDTVIGTDQSRKFVFVVNSEGKVDRKFVNLGKLHTKELRVIESGLTQEDNIILNNLMRARPGTPVQVENVDLSSQHSL</sequence>
<comment type="subcellular location">
    <subcellularLocation>
        <location evidence="1">Cell inner membrane</location>
        <topology evidence="1">Lipid-anchor</topology>
    </subcellularLocation>
</comment>
<accession>A0A857JL00</accession>
<dbReference type="Proteomes" id="UP000464524">
    <property type="component" value="Chromosome"/>
</dbReference>
<dbReference type="GO" id="GO:0005886">
    <property type="term" value="C:plasma membrane"/>
    <property type="evidence" value="ECO:0007669"/>
    <property type="project" value="TreeGrafter"/>
</dbReference>
<dbReference type="GO" id="GO:0030313">
    <property type="term" value="C:cell envelope"/>
    <property type="evidence" value="ECO:0007669"/>
    <property type="project" value="UniProtKB-SubCell"/>
</dbReference>
<dbReference type="RefSeq" id="WP_160179431.1">
    <property type="nucleotide sequence ID" value="NZ_CP047656.1"/>
</dbReference>
<dbReference type="Gene3D" id="2.40.50.100">
    <property type="match status" value="1"/>
</dbReference>
<feature type="coiled-coil region" evidence="3">
    <location>
        <begin position="132"/>
        <end position="159"/>
    </location>
</feature>
<protein>
    <submittedName>
        <fullName evidence="8">Efflux pump periplasmic linker BepD</fullName>
    </submittedName>
</protein>
<reference evidence="8 9" key="1">
    <citation type="submission" date="2019-12" db="EMBL/GenBank/DDBJ databases">
        <title>Genome sequencing and assembly of endphytes of Porphyra tenera.</title>
        <authorList>
            <person name="Park J.M."/>
            <person name="Shin R."/>
            <person name="Jo S.H."/>
        </authorList>
    </citation>
    <scope>NUCLEOTIDE SEQUENCE [LARGE SCALE GENOMIC DNA]</scope>
    <source>
        <strain evidence="8 9">GPM4</strain>
    </source>
</reference>
<dbReference type="Gene3D" id="1.10.287.470">
    <property type="entry name" value="Helix hairpin bin"/>
    <property type="match status" value="1"/>
</dbReference>
<evidence type="ECO:0000256" key="3">
    <source>
        <dbReference type="SAM" id="Coils"/>
    </source>
</evidence>
<dbReference type="Pfam" id="PF25876">
    <property type="entry name" value="HH_MFP_RND"/>
    <property type="match status" value="1"/>
</dbReference>
<dbReference type="KEGG" id="pmes:FX988_01906"/>
<dbReference type="Gene3D" id="2.40.30.170">
    <property type="match status" value="1"/>
</dbReference>
<dbReference type="SUPFAM" id="SSF111369">
    <property type="entry name" value="HlyD-like secretion proteins"/>
    <property type="match status" value="1"/>
</dbReference>
<keyword evidence="3" id="KW-0175">Coiled coil</keyword>
<organism evidence="8 9">
    <name type="scientific">Paraglaciecola mesophila</name>
    <dbReference type="NCBI Taxonomy" id="197222"/>
    <lineage>
        <taxon>Bacteria</taxon>
        <taxon>Pseudomonadati</taxon>
        <taxon>Pseudomonadota</taxon>
        <taxon>Gammaproteobacteria</taxon>
        <taxon>Alteromonadales</taxon>
        <taxon>Alteromonadaceae</taxon>
        <taxon>Paraglaciecola</taxon>
    </lineage>
</organism>
<evidence type="ECO:0000256" key="2">
    <source>
        <dbReference type="ARBA" id="ARBA00009477"/>
    </source>
</evidence>
<dbReference type="InterPro" id="IPR058626">
    <property type="entry name" value="MdtA-like_b-barrel"/>
</dbReference>
<dbReference type="NCBIfam" id="TIGR01730">
    <property type="entry name" value="RND_mfp"/>
    <property type="match status" value="1"/>
</dbReference>
<proteinExistence type="inferred from homology"/>
<keyword evidence="9" id="KW-1185">Reference proteome</keyword>
<feature type="domain" description="Multidrug resistance protein MdtA-like beta-barrel" evidence="7">
    <location>
        <begin position="201"/>
        <end position="283"/>
    </location>
</feature>
<dbReference type="PROSITE" id="PS51257">
    <property type="entry name" value="PROKAR_LIPOPROTEIN"/>
    <property type="match status" value="1"/>
</dbReference>
<dbReference type="GO" id="GO:0046677">
    <property type="term" value="P:response to antibiotic"/>
    <property type="evidence" value="ECO:0007669"/>
    <property type="project" value="TreeGrafter"/>
</dbReference>
<evidence type="ECO:0000256" key="1">
    <source>
        <dbReference type="ARBA" id="ARBA00004519"/>
    </source>
</evidence>
<feature type="domain" description="Multidrug resistance protein MdtA-like alpha-helical hairpin" evidence="5">
    <location>
        <begin position="100"/>
        <end position="156"/>
    </location>
</feature>
<dbReference type="PANTHER" id="PTHR30158:SF10">
    <property type="entry name" value="CATION EFFLUX PUMP"/>
    <property type="match status" value="1"/>
</dbReference>
<dbReference type="EMBL" id="CP047656">
    <property type="protein sequence ID" value="QHJ11671.1"/>
    <property type="molecule type" value="Genomic_DNA"/>
</dbReference>
<feature type="signal peptide" evidence="4">
    <location>
        <begin position="1"/>
        <end position="21"/>
    </location>
</feature>
<dbReference type="PANTHER" id="PTHR30158">
    <property type="entry name" value="ACRA/E-RELATED COMPONENT OF DRUG EFFLUX TRANSPORTER"/>
    <property type="match status" value="1"/>
</dbReference>
<feature type="chain" id="PRO_5032285279" evidence="4">
    <location>
        <begin position="22"/>
        <end position="371"/>
    </location>
</feature>
<dbReference type="Pfam" id="PF25917">
    <property type="entry name" value="BSH_RND"/>
    <property type="match status" value="1"/>
</dbReference>
<dbReference type="AlphaFoldDB" id="A0A857JL00"/>
<dbReference type="Gene3D" id="2.40.420.20">
    <property type="match status" value="1"/>
</dbReference>
<evidence type="ECO:0000259" key="5">
    <source>
        <dbReference type="Pfam" id="PF25876"/>
    </source>
</evidence>
<evidence type="ECO:0000256" key="4">
    <source>
        <dbReference type="SAM" id="SignalP"/>
    </source>
</evidence>
<evidence type="ECO:0000313" key="8">
    <source>
        <dbReference type="EMBL" id="QHJ11671.1"/>
    </source>
</evidence>
<evidence type="ECO:0000313" key="9">
    <source>
        <dbReference type="Proteomes" id="UP000464524"/>
    </source>
</evidence>